<evidence type="ECO:0000256" key="1">
    <source>
        <dbReference type="SAM" id="Phobius"/>
    </source>
</evidence>
<dbReference type="AlphaFoldDB" id="A0A8I6S3E4"/>
<dbReference type="EnsemblMetazoa" id="XM_014399949.2">
    <property type="protein sequence ID" value="XP_014255435.1"/>
    <property type="gene ID" value="LOC106669996"/>
</dbReference>
<dbReference type="PANTHER" id="PTHR15576">
    <property type="entry name" value="RIBITOL-5-PHOSPHATE XYLOSYLTRANSFERASE 1"/>
    <property type="match status" value="1"/>
</dbReference>
<evidence type="ECO:0000313" key="5">
    <source>
        <dbReference type="Proteomes" id="UP000494040"/>
    </source>
</evidence>
<dbReference type="InterPro" id="IPR057538">
    <property type="entry name" value="RXYLT1_C"/>
</dbReference>
<sequence length="373" mass="43150">MGPSIYKHCIGYVIFFVIILIYFTATNVEHISNEWNYLPPKRDIQIWAKAAIAEYLWFHILNGHTESFYNGFYNNGNITLNGLTFYYLSGPGYIQTTVPQTVEYLILILNGHTLEHVTNALNWLEYIPQLTSLKKLAVIVLGSENCEDNWITKYLKSKGGPIDVLFMVYDSPLIDNKEVYQWPLGVATYRHFPKYNATQVNLFKKRKYTCNFVGTVYKGSSREALRSILNHSSFKHNCLLVDRDVWPAKETKTSLNRYINILNSSDFTLCPTGANTECYRIYEAISLGSTPIVEDVMTPGKCVAPLRLLKKYNPPIIFIKDWSELNGTLYNKNKFKLKSHRIHLLKWYSNFKIKMAKHFLQVITTSFFPPTQT</sequence>
<dbReference type="OMA" id="IVGRTHY"/>
<reference evidence="4" key="1">
    <citation type="submission" date="2022-01" db="UniProtKB">
        <authorList>
            <consortium name="EnsemblMetazoa"/>
        </authorList>
    </citation>
    <scope>IDENTIFICATION</scope>
</reference>
<protein>
    <submittedName>
        <fullName evidence="4">Uncharacterized protein</fullName>
    </submittedName>
</protein>
<name>A0A8I6S3E4_CIMLE</name>
<accession>A0A8I6S3E4</accession>
<dbReference type="RefSeq" id="XP_014255435.1">
    <property type="nucleotide sequence ID" value="XM_014399949.2"/>
</dbReference>
<dbReference type="Proteomes" id="UP000494040">
    <property type="component" value="Unassembled WGS sequence"/>
</dbReference>
<dbReference type="GO" id="GO:0005794">
    <property type="term" value="C:Golgi apparatus"/>
    <property type="evidence" value="ECO:0007669"/>
    <property type="project" value="TreeGrafter"/>
</dbReference>
<dbReference type="GO" id="GO:0035269">
    <property type="term" value="P:protein O-linked glycosylation via mannose"/>
    <property type="evidence" value="ECO:0007669"/>
    <property type="project" value="InterPro"/>
</dbReference>
<keyword evidence="1" id="KW-0812">Transmembrane</keyword>
<keyword evidence="5" id="KW-1185">Reference proteome</keyword>
<organism evidence="4 5">
    <name type="scientific">Cimex lectularius</name>
    <name type="common">Bed bug</name>
    <name type="synonym">Acanthia lectularia</name>
    <dbReference type="NCBI Taxonomy" id="79782"/>
    <lineage>
        <taxon>Eukaryota</taxon>
        <taxon>Metazoa</taxon>
        <taxon>Ecdysozoa</taxon>
        <taxon>Arthropoda</taxon>
        <taxon>Hexapoda</taxon>
        <taxon>Insecta</taxon>
        <taxon>Pterygota</taxon>
        <taxon>Neoptera</taxon>
        <taxon>Paraneoptera</taxon>
        <taxon>Hemiptera</taxon>
        <taxon>Heteroptera</taxon>
        <taxon>Panheteroptera</taxon>
        <taxon>Cimicomorpha</taxon>
        <taxon>Cimicidae</taxon>
        <taxon>Cimex</taxon>
    </lineage>
</organism>
<keyword evidence="1" id="KW-1133">Transmembrane helix</keyword>
<dbReference type="PANTHER" id="PTHR15576:SF1">
    <property type="entry name" value="RIBITOL-5-PHOSPHATE XYLOSYLTRANSFERASE 1"/>
    <property type="match status" value="1"/>
</dbReference>
<dbReference type="InterPro" id="IPR057539">
    <property type="entry name" value="RXYLT1_N"/>
</dbReference>
<evidence type="ECO:0000259" key="2">
    <source>
        <dbReference type="Pfam" id="PF24785"/>
    </source>
</evidence>
<dbReference type="GeneID" id="106669996"/>
<dbReference type="Pfam" id="PF24786">
    <property type="entry name" value="RXYLT1_N"/>
    <property type="match status" value="1"/>
</dbReference>
<feature type="domain" description="RXYLT1 N-terminal" evidence="3">
    <location>
        <begin position="44"/>
        <end position="183"/>
    </location>
</feature>
<evidence type="ECO:0000313" key="4">
    <source>
        <dbReference type="EnsemblMetazoa" id="XP_014255435.1"/>
    </source>
</evidence>
<keyword evidence="1" id="KW-0472">Membrane</keyword>
<dbReference type="InterPro" id="IPR055286">
    <property type="entry name" value="RXYLT1-like"/>
</dbReference>
<dbReference type="GO" id="GO:0120053">
    <property type="term" value="F:ribitol beta-1,4-xylosyltransferase activity"/>
    <property type="evidence" value="ECO:0007669"/>
    <property type="project" value="InterPro"/>
</dbReference>
<dbReference type="KEGG" id="clec:106669996"/>
<dbReference type="OrthoDB" id="8560686at2759"/>
<feature type="domain" description="RXYLT1 C-terminal" evidence="2">
    <location>
        <begin position="189"/>
        <end position="368"/>
    </location>
</feature>
<dbReference type="Pfam" id="PF24785">
    <property type="entry name" value="RXYLT1_C"/>
    <property type="match status" value="1"/>
</dbReference>
<feature type="transmembrane region" description="Helical" evidence="1">
    <location>
        <begin position="9"/>
        <end position="25"/>
    </location>
</feature>
<evidence type="ECO:0000259" key="3">
    <source>
        <dbReference type="Pfam" id="PF24786"/>
    </source>
</evidence>
<proteinExistence type="predicted"/>